<keyword evidence="5" id="KW-1185">Reference proteome</keyword>
<evidence type="ECO:0000313" key="5">
    <source>
        <dbReference type="Proteomes" id="UP000006671"/>
    </source>
</evidence>
<evidence type="ECO:0000256" key="1">
    <source>
        <dbReference type="ARBA" id="ARBA00022614"/>
    </source>
</evidence>
<dbReference type="EMBL" id="GG738877">
    <property type="protein sequence ID" value="EFC42835.1"/>
    <property type="molecule type" value="Genomic_DNA"/>
</dbReference>
<dbReference type="RefSeq" id="XP_002675579.1">
    <property type="nucleotide sequence ID" value="XM_002675533.1"/>
</dbReference>
<gene>
    <name evidence="4" type="ORF">NAEGRDRAFT_50146</name>
</gene>
<proteinExistence type="predicted"/>
<evidence type="ECO:0000256" key="2">
    <source>
        <dbReference type="ARBA" id="ARBA00022737"/>
    </source>
</evidence>
<evidence type="ECO:0000259" key="3">
    <source>
        <dbReference type="Pfam" id="PF23598"/>
    </source>
</evidence>
<dbReference type="InterPro" id="IPR001611">
    <property type="entry name" value="Leu-rich_rpt"/>
</dbReference>
<dbReference type="KEGG" id="ngr:NAEGRDRAFT_50146"/>
<reference evidence="4 5" key="1">
    <citation type="journal article" date="2010" name="Cell">
        <title>The genome of Naegleria gruberi illuminates early eukaryotic versatility.</title>
        <authorList>
            <person name="Fritz-Laylin L.K."/>
            <person name="Prochnik S.E."/>
            <person name="Ginger M.L."/>
            <person name="Dacks J.B."/>
            <person name="Carpenter M.L."/>
            <person name="Field M.C."/>
            <person name="Kuo A."/>
            <person name="Paredez A."/>
            <person name="Chapman J."/>
            <person name="Pham J."/>
            <person name="Shu S."/>
            <person name="Neupane R."/>
            <person name="Cipriano M."/>
            <person name="Mancuso J."/>
            <person name="Tu H."/>
            <person name="Salamov A."/>
            <person name="Lindquist E."/>
            <person name="Shapiro H."/>
            <person name="Lucas S."/>
            <person name="Grigoriev I.V."/>
            <person name="Cande W.Z."/>
            <person name="Fulton C."/>
            <person name="Rokhsar D.S."/>
            <person name="Dawson S.C."/>
        </authorList>
    </citation>
    <scope>NUCLEOTIDE SEQUENCE [LARGE SCALE GENOMIC DNA]</scope>
    <source>
        <strain evidence="4 5">NEG-M</strain>
    </source>
</reference>
<dbReference type="Proteomes" id="UP000006671">
    <property type="component" value="Unassembled WGS sequence"/>
</dbReference>
<dbReference type="PANTHER" id="PTHR46652">
    <property type="entry name" value="LEUCINE-RICH REPEAT AND IQ DOMAIN-CONTAINING PROTEIN 1-RELATED"/>
    <property type="match status" value="1"/>
</dbReference>
<protein>
    <submittedName>
        <fullName evidence="4">Predicted protein</fullName>
    </submittedName>
</protein>
<accession>D2VJV2</accession>
<dbReference type="SUPFAM" id="SSF52047">
    <property type="entry name" value="RNI-like"/>
    <property type="match status" value="1"/>
</dbReference>
<feature type="domain" description="Disease resistance R13L4/SHOC-2-like LRR" evidence="3">
    <location>
        <begin position="97"/>
        <end position="339"/>
    </location>
</feature>
<dbReference type="Gene3D" id="3.80.10.10">
    <property type="entry name" value="Ribonuclease Inhibitor"/>
    <property type="match status" value="3"/>
</dbReference>
<dbReference type="OrthoDB" id="120976at2759"/>
<dbReference type="Pfam" id="PF23598">
    <property type="entry name" value="LRR_14"/>
    <property type="match status" value="1"/>
</dbReference>
<dbReference type="InterPro" id="IPR050836">
    <property type="entry name" value="SDS22/Internalin_LRR"/>
</dbReference>
<dbReference type="PROSITE" id="PS51450">
    <property type="entry name" value="LRR"/>
    <property type="match status" value="1"/>
</dbReference>
<dbReference type="VEuPathDB" id="AmoebaDB:NAEGRDRAFT_50146"/>
<dbReference type="PANTHER" id="PTHR46652:SF3">
    <property type="entry name" value="LEUCINE-RICH REPEAT-CONTAINING PROTEIN 9"/>
    <property type="match status" value="1"/>
</dbReference>
<keyword evidence="2" id="KW-0677">Repeat</keyword>
<organism evidence="5">
    <name type="scientific">Naegleria gruberi</name>
    <name type="common">Amoeba</name>
    <dbReference type="NCBI Taxonomy" id="5762"/>
    <lineage>
        <taxon>Eukaryota</taxon>
        <taxon>Discoba</taxon>
        <taxon>Heterolobosea</taxon>
        <taxon>Tetramitia</taxon>
        <taxon>Eutetramitia</taxon>
        <taxon>Vahlkampfiidae</taxon>
        <taxon>Naegleria</taxon>
    </lineage>
</organism>
<dbReference type="InParanoid" id="D2VJV2"/>
<dbReference type="AlphaFoldDB" id="D2VJV2"/>
<dbReference type="InterPro" id="IPR032675">
    <property type="entry name" value="LRR_dom_sf"/>
</dbReference>
<name>D2VJV2_NAEGR</name>
<sequence>MSDRCGTILQLPVELLRDEIFAKYLECNFIITKCSLVCKNWLQISADCKLIIDVKKNCQSFAKYCQSQRLLNIVGFSSTDNSSLGIFVKYCTDFQRLKSLNLFFCLKECFEHISKFTNLEMLSITQSDFENALWIGNFTQLTYLNLNGNFVGRSGCENIRNCQSIMELNLSNNDLQDDACVYLSELKNLKILLVENNDIGENGCESLSRIETLTKLNISRNHIHDDGFSNICKLSNLTHLHASCCLIGSVSNLTNLNKLIELELSGNLIDNEGVKVISEMQNLRILNLVNSYMHISDDAVHYLTKLVNLELLDLSENSLNIEDIDCLKSLPRLREVKILTRHKYF</sequence>
<dbReference type="GeneID" id="8852842"/>
<evidence type="ECO:0000313" key="4">
    <source>
        <dbReference type="EMBL" id="EFC42835.1"/>
    </source>
</evidence>
<keyword evidence="1" id="KW-0433">Leucine-rich repeat</keyword>
<dbReference type="InterPro" id="IPR055414">
    <property type="entry name" value="LRR_R13L4/SHOC2-like"/>
</dbReference>